<dbReference type="STRING" id="77020.A0A0M8MTY2"/>
<dbReference type="PIRSF" id="PIRSF000422">
    <property type="entry name" value="N-terminal-AcTrfase-A_aux_su"/>
    <property type="match status" value="1"/>
</dbReference>
<dbReference type="AlphaFoldDB" id="A0A0M8MTY2"/>
<comment type="caution">
    <text evidence="3">The sequence shown here is derived from an EMBL/GenBank/DDBJ whole genome shotgun (WGS) entry which is preliminary data.</text>
</comment>
<dbReference type="VEuPathDB" id="FungiDB:Malapachy_1809"/>
<organism evidence="3 4">
    <name type="scientific">Malassezia pachydermatis</name>
    <dbReference type="NCBI Taxonomy" id="77020"/>
    <lineage>
        <taxon>Eukaryota</taxon>
        <taxon>Fungi</taxon>
        <taxon>Dikarya</taxon>
        <taxon>Basidiomycota</taxon>
        <taxon>Ustilaginomycotina</taxon>
        <taxon>Malasseziomycetes</taxon>
        <taxon>Malasseziales</taxon>
        <taxon>Malasseziaceae</taxon>
        <taxon>Malassezia</taxon>
    </lineage>
</organism>
<dbReference type="EMBL" id="LGAV01000005">
    <property type="protein sequence ID" value="KOS13740.1"/>
    <property type="molecule type" value="Genomic_DNA"/>
</dbReference>
<evidence type="ECO:0000256" key="2">
    <source>
        <dbReference type="ARBA" id="ARBA00022803"/>
    </source>
</evidence>
<reference evidence="3 4" key="1">
    <citation type="submission" date="2015-07" db="EMBL/GenBank/DDBJ databases">
        <title>Draft Genome Sequence of Malassezia furfur CBS1878 and Malassezia pachydermatis CBS1879.</title>
        <authorList>
            <person name="Triana S."/>
            <person name="Ohm R."/>
            <person name="Gonzalez A."/>
            <person name="DeCock H."/>
            <person name="Restrepo S."/>
            <person name="Celis A."/>
        </authorList>
    </citation>
    <scope>NUCLEOTIDE SEQUENCE [LARGE SCALE GENOMIC DNA]</scope>
    <source>
        <strain evidence="3 4">CBS 1879</strain>
    </source>
</reference>
<dbReference type="Proteomes" id="UP000037751">
    <property type="component" value="Unassembled WGS sequence"/>
</dbReference>
<evidence type="ECO:0000313" key="4">
    <source>
        <dbReference type="Proteomes" id="UP000037751"/>
    </source>
</evidence>
<keyword evidence="3" id="KW-0808">Transferase</keyword>
<dbReference type="Gene3D" id="1.25.40.1040">
    <property type="match status" value="1"/>
</dbReference>
<dbReference type="PANTHER" id="PTHR22767">
    <property type="entry name" value="N-TERMINAL ACETYLTRANSFERASE-RELATED"/>
    <property type="match status" value="1"/>
</dbReference>
<gene>
    <name evidence="3" type="ORF">Malapachy_1809</name>
</gene>
<dbReference type="GeneID" id="28728182"/>
<protein>
    <submittedName>
        <fullName evidence="3">N-terminal acetyltransferase auxiliary subunit</fullName>
    </submittedName>
</protein>
<dbReference type="GO" id="GO:0016740">
    <property type="term" value="F:transferase activity"/>
    <property type="evidence" value="ECO:0007669"/>
    <property type="project" value="UniProtKB-KW"/>
</dbReference>
<dbReference type="SMART" id="SM00028">
    <property type="entry name" value="TPR"/>
    <property type="match status" value="4"/>
</dbReference>
<dbReference type="RefSeq" id="XP_017991372.1">
    <property type="nucleotide sequence ID" value="XM_018136307.1"/>
</dbReference>
<keyword evidence="1" id="KW-0677">Repeat</keyword>
<evidence type="ECO:0000313" key="3">
    <source>
        <dbReference type="EMBL" id="KOS13740.1"/>
    </source>
</evidence>
<accession>A0A0M8MTY2</accession>
<keyword evidence="4" id="KW-1185">Reference proteome</keyword>
<evidence type="ECO:0000256" key="1">
    <source>
        <dbReference type="ARBA" id="ARBA00022737"/>
    </source>
</evidence>
<keyword evidence="2" id="KW-0802">TPR repeat</keyword>
<dbReference type="InterPro" id="IPR021183">
    <property type="entry name" value="NatA_aux_su"/>
</dbReference>
<dbReference type="OrthoDB" id="10263032at2759"/>
<name>A0A0M8MTY2_9BASI</name>
<dbReference type="Pfam" id="PF12569">
    <property type="entry name" value="NatA_aux_su"/>
    <property type="match status" value="2"/>
</dbReference>
<dbReference type="SUPFAM" id="SSF48452">
    <property type="entry name" value="TPR-like"/>
    <property type="match status" value="2"/>
</dbReference>
<dbReference type="InterPro" id="IPR011990">
    <property type="entry name" value="TPR-like_helical_dom_sf"/>
</dbReference>
<dbReference type="Gene3D" id="1.25.40.1010">
    <property type="match status" value="1"/>
</dbReference>
<dbReference type="GO" id="GO:0031415">
    <property type="term" value="C:NatA complex"/>
    <property type="evidence" value="ECO:0007669"/>
    <property type="project" value="TreeGrafter"/>
</dbReference>
<dbReference type="PANTHER" id="PTHR22767:SF2">
    <property type="entry name" value="N(ALPHA)-ACETYLTRANSFERASE 15_16, ISOFORM A"/>
    <property type="match status" value="1"/>
</dbReference>
<dbReference type="InterPro" id="IPR019734">
    <property type="entry name" value="TPR_rpt"/>
</dbReference>
<sequence>MPPKKPQLATRERTLFSRLVQEYETKKYKPALKTADAILSKVPNHGETLAIKGLVLCSLHRRDEGVQLAKLGLRYDLTSFICWHALGIIHRMDRNYEESLKCYAQALRIEGGNLNIVRESAFMQLQLRNYAPLIDARLVILRTQPHLRTNWLALAIAHDLADNKTQAVRVLAGYEDVCRNIPPHNYEYSEVVLYHASLLHDLGDAEGVLSLLEAQKGHIVDEPAADVLRGQALEKVGRREEAVAKWYSMVERNPDNKHWIAAYLDLVSTEATRLDKLVELQTQFPRSNAMRRMALDVAQGDAFRTHAKSYLERALVKNVPSLFSDVKSLYTQPGKQDVVEEIVESFRQAWDPRNAEAAQEPPSSYLFAMYFLAHHYSYTQRPALALQYIDSIVAHTPSMPELHMTRARVLKRCGAYEAAADAMEEARLLDGQDRYLNTKTAKYLLRVNKVDEAAKVLKLFTRPDMADPVVDLVDMQAIGYLVEDAEAHDRRGEKAMALKRFHQVDKIVQDIYDDQLDFHSYCLRKMTLRAYLRTIRFEDNVFTHPHYLRAARGAIAEYICLHEDTARSTVKPPKVVATGELDENTPPPDPDPRGEILAATETPLADAHHFVRKLELNAPKDIRTWMSVLDVALREPKWLLALRAISLAYQLDSSYPALHVQTIRLRQALDKAGELPAPVTNALATLSADVPTLSMPLQQLHTEYLQKAGGLSPAHTLAAAEGLYLMEGSTQTPQAAAELVHTILKQNAPLFVLEQARSLLARMETMEALPESVNAATFSHAAHEQWPHADAFLTESQRASNAQQRQAARAIWLS</sequence>
<proteinExistence type="predicted"/>